<keyword evidence="4 5" id="KW-0472">Membrane</keyword>
<feature type="transmembrane region" description="Helical" evidence="5">
    <location>
        <begin position="136"/>
        <end position="158"/>
    </location>
</feature>
<dbReference type="Ensembl" id="ENSEAST00005000760.1">
    <property type="protein sequence ID" value="ENSEASP00005000643.1"/>
    <property type="gene ID" value="ENSEASG00005000476.1"/>
</dbReference>
<dbReference type="FunFam" id="1.20.1070.10:FF:000744">
    <property type="entry name" value="Growth hormone releasing hormone receptor"/>
    <property type="match status" value="1"/>
</dbReference>
<keyword evidence="3 5" id="KW-1133">Transmembrane helix</keyword>
<sequence>WVPGVDSPSRGRESLLSPRSVKRDCTITGWSEPFPPYPVACPVPLELLTEEKSYFSTVKIIYTLGHSISSVALFVAIAILVALRRLHCPRNYIHTQLFATFILKAGAVFLKDAALFHGENTDHCSFSTVLCKVSVATSHFATMTNFSWLLAEAVYLTWLLASTSPSTKRAFWGLVLAGWGLPLLFTGTWVGCKLAFEDVVNFGLFLNIIRILLRKLEPAQGSLHTQPQYWRLSKSTLLLIPLFGIHYIIFNFLPDSAGLGVRLPLELGLGSFQGFIVAILYCFLNQEVRAEISRRWHGHDPELLPARRTHAKWTMPSRSGVKVLTSVC</sequence>
<evidence type="ECO:0000256" key="1">
    <source>
        <dbReference type="ARBA" id="ARBA00004141"/>
    </source>
</evidence>
<feature type="transmembrane region" description="Helical" evidence="5">
    <location>
        <begin position="265"/>
        <end position="284"/>
    </location>
</feature>
<dbReference type="InterPro" id="IPR017983">
    <property type="entry name" value="GPCR_2_secretin-like_CS"/>
</dbReference>
<dbReference type="PANTHER" id="PTHR45620">
    <property type="entry name" value="PDF RECEPTOR-LIKE PROTEIN-RELATED"/>
    <property type="match status" value="1"/>
</dbReference>
<evidence type="ECO:0000256" key="5">
    <source>
        <dbReference type="SAM" id="Phobius"/>
    </source>
</evidence>
<reference evidence="7" key="1">
    <citation type="submission" date="2023-03" db="UniProtKB">
        <authorList>
            <consortium name="Ensembl"/>
        </authorList>
    </citation>
    <scope>IDENTIFICATION</scope>
</reference>
<accession>A0A8C4KQH4</accession>
<organism evidence="7">
    <name type="scientific">Equus asinus asinus</name>
    <dbReference type="NCBI Taxonomy" id="83772"/>
    <lineage>
        <taxon>Eukaryota</taxon>
        <taxon>Metazoa</taxon>
        <taxon>Chordata</taxon>
        <taxon>Craniata</taxon>
        <taxon>Vertebrata</taxon>
        <taxon>Euteleostomi</taxon>
        <taxon>Mammalia</taxon>
        <taxon>Eutheria</taxon>
        <taxon>Laurasiatheria</taxon>
        <taxon>Perissodactyla</taxon>
        <taxon>Equidae</taxon>
        <taxon>Equus</taxon>
    </lineage>
</organism>
<dbReference type="GO" id="GO:0005886">
    <property type="term" value="C:plasma membrane"/>
    <property type="evidence" value="ECO:0007669"/>
    <property type="project" value="TreeGrafter"/>
</dbReference>
<dbReference type="PRINTS" id="PR01352">
    <property type="entry name" value="GHRHRECEPTOR"/>
</dbReference>
<keyword evidence="2 5" id="KW-0812">Transmembrane</keyword>
<dbReference type="PRINTS" id="PR00249">
    <property type="entry name" value="GPCRSECRETIN"/>
</dbReference>
<evidence type="ECO:0000256" key="3">
    <source>
        <dbReference type="ARBA" id="ARBA00022989"/>
    </source>
</evidence>
<proteinExistence type="predicted"/>
<dbReference type="GO" id="GO:0007166">
    <property type="term" value="P:cell surface receptor signaling pathway"/>
    <property type="evidence" value="ECO:0007669"/>
    <property type="project" value="InterPro"/>
</dbReference>
<dbReference type="InterPro" id="IPR003288">
    <property type="entry name" value="GPCR_2_GHRH_rcpt"/>
</dbReference>
<dbReference type="Gene3D" id="1.20.1070.10">
    <property type="entry name" value="Rhodopsin 7-helix transmembrane proteins"/>
    <property type="match status" value="2"/>
</dbReference>
<dbReference type="PROSITE" id="PS50261">
    <property type="entry name" value="G_PROTEIN_RECEP_F2_4"/>
    <property type="match status" value="1"/>
</dbReference>
<feature type="domain" description="G-protein coupled receptors family 2 profile 2" evidence="6">
    <location>
        <begin position="58"/>
        <end position="285"/>
    </location>
</feature>
<feature type="transmembrane region" description="Helical" evidence="5">
    <location>
        <begin position="170"/>
        <end position="189"/>
    </location>
</feature>
<dbReference type="GO" id="GO:0017046">
    <property type="term" value="F:peptide hormone binding"/>
    <property type="evidence" value="ECO:0007669"/>
    <property type="project" value="TreeGrafter"/>
</dbReference>
<evidence type="ECO:0000313" key="7">
    <source>
        <dbReference type="Ensembl" id="ENSEASP00005000643.1"/>
    </source>
</evidence>
<dbReference type="PROSITE" id="PS00650">
    <property type="entry name" value="G_PROTEIN_RECEP_F2_2"/>
    <property type="match status" value="1"/>
</dbReference>
<dbReference type="InterPro" id="IPR000832">
    <property type="entry name" value="GPCR_2_secretin-like"/>
</dbReference>
<protein>
    <submittedName>
        <fullName evidence="7">Growth hormone releasing hormone receptor</fullName>
    </submittedName>
</protein>
<evidence type="ECO:0000256" key="4">
    <source>
        <dbReference type="ARBA" id="ARBA00023136"/>
    </source>
</evidence>
<evidence type="ECO:0000259" key="6">
    <source>
        <dbReference type="PROSITE" id="PS50261"/>
    </source>
</evidence>
<dbReference type="InterPro" id="IPR050332">
    <property type="entry name" value="GPCR_2"/>
</dbReference>
<dbReference type="GO" id="GO:0016520">
    <property type="term" value="F:growth hormone-releasing hormone receptor activity"/>
    <property type="evidence" value="ECO:0007669"/>
    <property type="project" value="TreeGrafter"/>
</dbReference>
<feature type="transmembrane region" description="Helical" evidence="5">
    <location>
        <begin position="234"/>
        <end position="253"/>
    </location>
</feature>
<dbReference type="GO" id="GO:0008528">
    <property type="term" value="F:G protein-coupled peptide receptor activity"/>
    <property type="evidence" value="ECO:0007669"/>
    <property type="project" value="TreeGrafter"/>
</dbReference>
<comment type="subcellular location">
    <subcellularLocation>
        <location evidence="1">Membrane</location>
        <topology evidence="1">Multi-pass membrane protein</topology>
    </subcellularLocation>
</comment>
<evidence type="ECO:0000256" key="2">
    <source>
        <dbReference type="ARBA" id="ARBA00022692"/>
    </source>
</evidence>
<dbReference type="AlphaFoldDB" id="A0A8C4KQH4"/>
<feature type="transmembrane region" description="Helical" evidence="5">
    <location>
        <begin position="60"/>
        <end position="83"/>
    </location>
</feature>
<dbReference type="GO" id="GO:0007189">
    <property type="term" value="P:adenylate cyclase-activating G protein-coupled receptor signaling pathway"/>
    <property type="evidence" value="ECO:0007669"/>
    <property type="project" value="TreeGrafter"/>
</dbReference>
<dbReference type="GO" id="GO:0019838">
    <property type="term" value="F:growth factor binding"/>
    <property type="evidence" value="ECO:0007669"/>
    <property type="project" value="TreeGrafter"/>
</dbReference>
<dbReference type="InterPro" id="IPR017981">
    <property type="entry name" value="GPCR_2-like_7TM"/>
</dbReference>
<dbReference type="SUPFAM" id="SSF81321">
    <property type="entry name" value="Family A G protein-coupled receptor-like"/>
    <property type="match status" value="1"/>
</dbReference>
<name>A0A8C4KQH4_EQUAS</name>
<dbReference type="GO" id="GO:0008284">
    <property type="term" value="P:positive regulation of cell population proliferation"/>
    <property type="evidence" value="ECO:0007669"/>
    <property type="project" value="TreeGrafter"/>
</dbReference>
<gene>
    <name evidence="7" type="primary">GHRHR</name>
</gene>
<dbReference type="Pfam" id="PF00002">
    <property type="entry name" value="7tm_2"/>
    <property type="match status" value="2"/>
</dbReference>
<dbReference type="PANTHER" id="PTHR45620:SF14">
    <property type="entry name" value="GROWTH HORMONE-RELEASING HORMONE RECEPTOR"/>
    <property type="match status" value="1"/>
</dbReference>